<proteinExistence type="predicted"/>
<dbReference type="PANTHER" id="PTHR34109">
    <property type="entry name" value="BNAUNNG04460D PROTEIN-RELATED"/>
    <property type="match status" value="1"/>
</dbReference>
<dbReference type="InterPro" id="IPR004360">
    <property type="entry name" value="Glyas_Fos-R_dOase_dom"/>
</dbReference>
<feature type="domain" description="VOC" evidence="2">
    <location>
        <begin position="22"/>
        <end position="140"/>
    </location>
</feature>
<dbReference type="Pfam" id="PF00903">
    <property type="entry name" value="Glyoxalase"/>
    <property type="match status" value="1"/>
</dbReference>
<name>A0ABQ1RC83_9MICO</name>
<dbReference type="SUPFAM" id="SSF54593">
    <property type="entry name" value="Glyoxalase/Bleomycin resistance protein/Dihydroxybiphenyl dioxygenase"/>
    <property type="match status" value="1"/>
</dbReference>
<evidence type="ECO:0000313" key="3">
    <source>
        <dbReference type="EMBL" id="GGD63649.1"/>
    </source>
</evidence>
<dbReference type="Proteomes" id="UP000629365">
    <property type="component" value="Unassembled WGS sequence"/>
</dbReference>
<comment type="caution">
    <text evidence="3">The sequence shown here is derived from an EMBL/GenBank/DDBJ whole genome shotgun (WGS) entry which is preliminary data.</text>
</comment>
<dbReference type="Gene3D" id="3.30.720.120">
    <property type="match status" value="1"/>
</dbReference>
<feature type="compositionally biased region" description="Acidic residues" evidence="1">
    <location>
        <begin position="150"/>
        <end position="164"/>
    </location>
</feature>
<dbReference type="PROSITE" id="PS51819">
    <property type="entry name" value="VOC"/>
    <property type="match status" value="1"/>
</dbReference>
<feature type="region of interest" description="Disordered" evidence="1">
    <location>
        <begin position="147"/>
        <end position="175"/>
    </location>
</feature>
<gene>
    <name evidence="3" type="ORF">GCM10007269_03690</name>
</gene>
<organism evidence="3 4">
    <name type="scientific">Microbacterium murale</name>
    <dbReference type="NCBI Taxonomy" id="1081040"/>
    <lineage>
        <taxon>Bacteria</taxon>
        <taxon>Bacillati</taxon>
        <taxon>Actinomycetota</taxon>
        <taxon>Actinomycetes</taxon>
        <taxon>Micrococcales</taxon>
        <taxon>Microbacteriaceae</taxon>
        <taxon>Microbacterium</taxon>
    </lineage>
</organism>
<protein>
    <recommendedName>
        <fullName evidence="2">VOC domain-containing protein</fullName>
    </recommendedName>
</protein>
<accession>A0ABQ1RC83</accession>
<reference evidence="4" key="1">
    <citation type="journal article" date="2019" name="Int. J. Syst. Evol. Microbiol.">
        <title>The Global Catalogue of Microorganisms (GCM) 10K type strain sequencing project: providing services to taxonomists for standard genome sequencing and annotation.</title>
        <authorList>
            <consortium name="The Broad Institute Genomics Platform"/>
            <consortium name="The Broad Institute Genome Sequencing Center for Infectious Disease"/>
            <person name="Wu L."/>
            <person name="Ma J."/>
        </authorList>
    </citation>
    <scope>NUCLEOTIDE SEQUENCE [LARGE SCALE GENOMIC DNA]</scope>
    <source>
        <strain evidence="4">CCM 7640</strain>
    </source>
</reference>
<dbReference type="EMBL" id="BMCM01000001">
    <property type="protein sequence ID" value="GGD63649.1"/>
    <property type="molecule type" value="Genomic_DNA"/>
</dbReference>
<sequence length="203" mass="22439">MGWDDDRDERTIMTSVPARPAGSNTINPFLMTDDAARIIAFLIDVFGAVDVAEARTLDTDGLILHSELRIGDSVITIADRKPDWPFTPGFVQVYVDDVEATLERAQRLGARIVTRPTDFFGDTFSRFSDPSGNLWWVYRHEPQAASEWSAESDAEGGADWEADGADGAAGAEDWSDFSSPELEYIHESLVAAMSALRDPRQPR</sequence>
<evidence type="ECO:0000256" key="1">
    <source>
        <dbReference type="SAM" id="MobiDB-lite"/>
    </source>
</evidence>
<dbReference type="PANTHER" id="PTHR34109:SF1">
    <property type="entry name" value="VOC DOMAIN-CONTAINING PROTEIN"/>
    <property type="match status" value="1"/>
</dbReference>
<evidence type="ECO:0000313" key="4">
    <source>
        <dbReference type="Proteomes" id="UP000629365"/>
    </source>
</evidence>
<keyword evidence="4" id="KW-1185">Reference proteome</keyword>
<dbReference type="InterPro" id="IPR037523">
    <property type="entry name" value="VOC_core"/>
</dbReference>
<dbReference type="Gene3D" id="3.30.720.110">
    <property type="match status" value="1"/>
</dbReference>
<dbReference type="InterPro" id="IPR029068">
    <property type="entry name" value="Glyas_Bleomycin-R_OHBP_Dase"/>
</dbReference>
<evidence type="ECO:0000259" key="2">
    <source>
        <dbReference type="PROSITE" id="PS51819"/>
    </source>
</evidence>